<dbReference type="Pfam" id="PF13144">
    <property type="entry name" value="ChapFlgA"/>
    <property type="match status" value="1"/>
</dbReference>
<evidence type="ECO:0000313" key="4">
    <source>
        <dbReference type="EMBL" id="MBU2692945.1"/>
    </source>
</evidence>
<dbReference type="Proteomes" id="UP000777784">
    <property type="component" value="Unassembled WGS sequence"/>
</dbReference>
<evidence type="ECO:0000259" key="3">
    <source>
        <dbReference type="Pfam" id="PF13144"/>
    </source>
</evidence>
<keyword evidence="2" id="KW-0472">Membrane</keyword>
<keyword evidence="4" id="KW-0969">Cilium</keyword>
<dbReference type="PANTHER" id="PTHR36307:SF1">
    <property type="entry name" value="FLAGELLA BASAL BODY P-RING FORMATION PROTEIN FLGA"/>
    <property type="match status" value="1"/>
</dbReference>
<dbReference type="PANTHER" id="PTHR36307">
    <property type="entry name" value="FLAGELLA BASAL BODY P-RING FORMATION PROTEIN FLGA"/>
    <property type="match status" value="1"/>
</dbReference>
<comment type="similarity">
    <text evidence="1">Belongs to the FlgA family.</text>
</comment>
<evidence type="ECO:0000256" key="2">
    <source>
        <dbReference type="SAM" id="Phobius"/>
    </source>
</evidence>
<accession>A0A948RXP3</accession>
<dbReference type="EMBL" id="JAHJDP010000107">
    <property type="protein sequence ID" value="MBU2692945.1"/>
    <property type="molecule type" value="Genomic_DNA"/>
</dbReference>
<keyword evidence="1" id="KW-1005">Bacterial flagellum biogenesis</keyword>
<protein>
    <recommendedName>
        <fullName evidence="1">Flagella basal body P-ring formation protein FlgA</fullName>
    </recommendedName>
</protein>
<keyword evidence="2" id="KW-1133">Transmembrane helix</keyword>
<gene>
    <name evidence="4" type="primary">flgA</name>
    <name evidence="4" type="ORF">KJ970_18665</name>
</gene>
<name>A0A948RXP3_UNCEI</name>
<organism evidence="4 5">
    <name type="scientific">Eiseniibacteriota bacterium</name>
    <dbReference type="NCBI Taxonomy" id="2212470"/>
    <lineage>
        <taxon>Bacteria</taxon>
        <taxon>Candidatus Eiseniibacteriota</taxon>
    </lineage>
</organism>
<dbReference type="NCBIfam" id="TIGR03170">
    <property type="entry name" value="flgA_cterm"/>
    <property type="match status" value="1"/>
</dbReference>
<dbReference type="GO" id="GO:0042597">
    <property type="term" value="C:periplasmic space"/>
    <property type="evidence" value="ECO:0007669"/>
    <property type="project" value="UniProtKB-SubCell"/>
</dbReference>
<comment type="caution">
    <text evidence="4">The sequence shown here is derived from an EMBL/GenBank/DDBJ whole genome shotgun (WGS) entry which is preliminary data.</text>
</comment>
<feature type="domain" description="Flagella basal body P-ring formation protein FlgA SAF" evidence="3">
    <location>
        <begin position="117"/>
        <end position="236"/>
    </location>
</feature>
<keyword evidence="1" id="KW-0574">Periplasm</keyword>
<keyword evidence="4" id="KW-0282">Flagellum</keyword>
<dbReference type="InterPro" id="IPR039246">
    <property type="entry name" value="Flagellar_FlgA"/>
</dbReference>
<keyword evidence="4" id="KW-0966">Cell projection</keyword>
<keyword evidence="2" id="KW-0812">Transmembrane</keyword>
<dbReference type="Gene3D" id="2.30.30.760">
    <property type="match status" value="1"/>
</dbReference>
<evidence type="ECO:0000256" key="1">
    <source>
        <dbReference type="RuleBase" id="RU362063"/>
    </source>
</evidence>
<evidence type="ECO:0000313" key="5">
    <source>
        <dbReference type="Proteomes" id="UP000777784"/>
    </source>
</evidence>
<dbReference type="AlphaFoldDB" id="A0A948RXP3"/>
<dbReference type="Gene3D" id="3.90.1210.10">
    <property type="entry name" value="Antifreeze-like/N-acetylneuraminic acid synthase C-terminal domain"/>
    <property type="match status" value="1"/>
</dbReference>
<sequence>MPSGGRKRFQSGRRIVAVMMGLGIVLIMVLGSRALGGQSMGVLSQQVEHLIQESLGTGPYSFTFSPSELDLPDGAILNLNPTEKIQMGRNYFQMRISDGDREIQRVLTVDVTRTDSVWISARAIAPGEILTIEDVRREWLRHTHQKEEIRFKSPVGMRARHGIGSTRILTLELIEEPPVVQRGQKIPIRYRSAMMEISTVAEVREDGCAGDIIRVRVTDARKECRARVLEDGTLEVLLP</sequence>
<dbReference type="InterPro" id="IPR017585">
    <property type="entry name" value="SAF_FlgA"/>
</dbReference>
<feature type="transmembrane region" description="Helical" evidence="2">
    <location>
        <begin position="15"/>
        <end position="35"/>
    </location>
</feature>
<dbReference type="GO" id="GO:0044780">
    <property type="term" value="P:bacterial-type flagellum assembly"/>
    <property type="evidence" value="ECO:0007669"/>
    <property type="project" value="InterPro"/>
</dbReference>
<comment type="subcellular location">
    <subcellularLocation>
        <location evidence="1">Periplasm</location>
    </subcellularLocation>
</comment>
<proteinExistence type="inferred from homology"/>
<reference evidence="4" key="1">
    <citation type="submission" date="2021-05" db="EMBL/GenBank/DDBJ databases">
        <title>Energy efficiency and biological interactions define the core microbiome of deep oligotrophic groundwater.</title>
        <authorList>
            <person name="Mehrshad M."/>
            <person name="Lopez-Fernandez M."/>
            <person name="Bell E."/>
            <person name="Bernier-Latmani R."/>
            <person name="Bertilsson S."/>
            <person name="Dopson M."/>
        </authorList>
    </citation>
    <scope>NUCLEOTIDE SEQUENCE</scope>
    <source>
        <strain evidence="4">Modern_marine.mb.64</strain>
    </source>
</reference>
<comment type="function">
    <text evidence="1">Involved in the assembly process of the P-ring formation. It may associate with FlgF on the rod constituting a structure essential for the P-ring assembly or may act as a modulator protein for the P-ring assembly.</text>
</comment>